<dbReference type="KEGG" id="ain:Acin_1823"/>
<dbReference type="EMBL" id="CP003058">
    <property type="protein sequence ID" value="AEQ23034.1"/>
    <property type="molecule type" value="Genomic_DNA"/>
</dbReference>
<dbReference type="Proteomes" id="UP000007093">
    <property type="component" value="Chromosome"/>
</dbReference>
<name>G4Q3W8_ACIIR</name>
<dbReference type="STRING" id="568816.Acin_1823"/>
<dbReference type="eggNOG" id="ENOG502ZDWU">
    <property type="taxonomic scope" value="Bacteria"/>
</dbReference>
<dbReference type="InParanoid" id="G4Q3W8"/>
<evidence type="ECO:0000313" key="1">
    <source>
        <dbReference type="EMBL" id="AEQ23034.1"/>
    </source>
</evidence>
<keyword evidence="2" id="KW-1185">Reference proteome</keyword>
<reference evidence="1 2" key="1">
    <citation type="journal article" date="2011" name="J. Bacteriol.">
        <title>Complete genome sequence of Acidaminococcus intestini RYC-MR95, a Gram-negative bacterium from the phylum Firmicutes.</title>
        <authorList>
            <person name="D'Auria G."/>
            <person name="Galan J.C."/>
            <person name="Rodriguez-Alcayna M."/>
            <person name="Moya A."/>
            <person name="Baquero F."/>
            <person name="Latorre A."/>
        </authorList>
    </citation>
    <scope>NUCLEOTIDE SEQUENCE [LARGE SCALE GENOMIC DNA]</scope>
    <source>
        <strain evidence="1 2">RyC-MR95</strain>
    </source>
</reference>
<accession>G4Q3W8</accession>
<gene>
    <name evidence="1" type="ordered locus">Acin_1823</name>
</gene>
<protein>
    <recommendedName>
        <fullName evidence="3">BppU N-terminal domain-containing protein</fullName>
    </recommendedName>
</protein>
<dbReference type="HOGENOM" id="CLU_2178114_0_0_9"/>
<evidence type="ECO:0008006" key="3">
    <source>
        <dbReference type="Google" id="ProtNLM"/>
    </source>
</evidence>
<dbReference type="RefSeq" id="WP_014128833.1">
    <property type="nucleotide sequence ID" value="NC_016077.1"/>
</dbReference>
<sequence>MKFDQKSKLLTMIRGDSGTLTVSIVNSQGEEAEAPEMVLSIRKRLESKEYALQVPYDAETKAFTFEHKDTAELKPGNYVWDIECRKDGRVTTLGPFTCKVVGDVTREVV</sequence>
<organism evidence="1 2">
    <name type="scientific">Acidaminococcus intestini (strain RyC-MR95)</name>
    <dbReference type="NCBI Taxonomy" id="568816"/>
    <lineage>
        <taxon>Bacteria</taxon>
        <taxon>Bacillati</taxon>
        <taxon>Bacillota</taxon>
        <taxon>Negativicutes</taxon>
        <taxon>Acidaminococcales</taxon>
        <taxon>Acidaminococcaceae</taxon>
        <taxon>Acidaminococcus</taxon>
    </lineage>
</organism>
<proteinExistence type="predicted"/>
<dbReference type="AlphaFoldDB" id="G4Q3W8"/>
<dbReference type="PATRIC" id="fig|568816.4.peg.1770"/>
<evidence type="ECO:0000313" key="2">
    <source>
        <dbReference type="Proteomes" id="UP000007093"/>
    </source>
</evidence>